<dbReference type="Pfam" id="PF00732">
    <property type="entry name" value="GMC_oxred_N"/>
    <property type="match status" value="1"/>
</dbReference>
<evidence type="ECO:0000313" key="8">
    <source>
        <dbReference type="EMBL" id="PMS16677.1"/>
    </source>
</evidence>
<dbReference type="PROSITE" id="PS00221">
    <property type="entry name" value="MIP"/>
    <property type="match status" value="1"/>
</dbReference>
<evidence type="ECO:0000256" key="4">
    <source>
        <dbReference type="ARBA" id="ARBA00023002"/>
    </source>
</evidence>
<dbReference type="PANTHER" id="PTHR46056">
    <property type="entry name" value="LONG-CHAIN-ALCOHOL OXIDASE"/>
    <property type="match status" value="1"/>
</dbReference>
<dbReference type="InterPro" id="IPR006076">
    <property type="entry name" value="FAD-dep_OxRdtase"/>
</dbReference>
<dbReference type="AlphaFoldDB" id="A0A2N7VHQ3"/>
<comment type="caution">
    <text evidence="8">The sequence shown here is derived from an EMBL/GenBank/DDBJ whole genome shotgun (WGS) entry which is preliminary data.</text>
</comment>
<dbReference type="InterPro" id="IPR036188">
    <property type="entry name" value="FAD/NAD-bd_sf"/>
</dbReference>
<keyword evidence="4" id="KW-0560">Oxidoreductase</keyword>
<proteinExistence type="inferred from homology"/>
<reference evidence="8 9" key="1">
    <citation type="submission" date="2018-01" db="EMBL/GenBank/DDBJ databases">
        <title>Whole genome analyses suggest that Burkholderia sensu lato contains two further novel genera in the rhizoxinica-symbiotica group Mycetohabitans gen. nov., and Trinickia gen. nov.: implications for the evolution of diazotrophy and nodulation in the Burkholderiaceae.</title>
        <authorList>
            <person name="Estrada-de los Santos P."/>
            <person name="Palmer M."/>
            <person name="Chavez-Ramirez B."/>
            <person name="Beukes C."/>
            <person name="Steenkamp E.T."/>
            <person name="Hirsch A.M."/>
            <person name="Manyaka P."/>
            <person name="Maluk M."/>
            <person name="Lafos M."/>
            <person name="Crook M."/>
            <person name="Gross E."/>
            <person name="Simon M.F."/>
            <person name="Bueno dos Reis Junior F."/>
            <person name="Poole P.S."/>
            <person name="Venter S.N."/>
            <person name="James E.K."/>
        </authorList>
    </citation>
    <scope>NUCLEOTIDE SEQUENCE [LARGE SCALE GENOMIC DNA]</scope>
    <source>
        <strain evidence="8 9">GIMN1.004</strain>
    </source>
</reference>
<sequence length="520" mass="57198">MKRADVVIIGSGVGGSAVAWQLAGTGLDVLVIERGEALPRELENWDAEAVFGQLRYRAKETWTDGDGHRYRPGQYYFVGGHTKFFGTAMFRFREADFDELEHEDGVSPAWPIKYRDLEPYYDLAERLFGVRGAAGEDPTEPSRSHDYPHAAIPDEPVVARLRRLLQAQGLHPFHMPSAIDFGDGGRCVRCATCDAFPCRIDAKGDAETRLLRPALQKGAVRLMTGARVTRLVTDASGRRIEAAIVETREGTQTIGGGLFVLSAGAVNSAALLLASKNEKWPRGLANSSDAVGRYYMNHNCTAILAVDPRTVNDTRFPKTLSVNDFYFGGTHDRWPLGNLQMLGKIREPMLRGVMPYMPGVALRYLADHSVDLYAMSEDLPRPQSRVELAADGQIRLAWRRTNLKPHERLVRQAKRMLKDAGFPLVMSRRFGDDTPSHQCGTVRFGADPSMAPLDEQCKAYDHENLYVVDASFFPSSAALNPALTIAAQALRVGEHLRAAIGASPASVGVPPSSQGDRHVS</sequence>
<keyword evidence="2" id="KW-0285">Flavoprotein</keyword>
<evidence type="ECO:0000256" key="1">
    <source>
        <dbReference type="ARBA" id="ARBA00010790"/>
    </source>
</evidence>
<evidence type="ECO:0000259" key="7">
    <source>
        <dbReference type="Pfam" id="PF05199"/>
    </source>
</evidence>
<feature type="domain" description="FAD dependent oxidoreductase" evidence="6">
    <location>
        <begin position="5"/>
        <end position="40"/>
    </location>
</feature>
<dbReference type="Pfam" id="PF05199">
    <property type="entry name" value="GMC_oxred_C"/>
    <property type="match status" value="1"/>
</dbReference>
<dbReference type="PANTHER" id="PTHR46056:SF12">
    <property type="entry name" value="LONG-CHAIN-ALCOHOL OXIDASE"/>
    <property type="match status" value="1"/>
</dbReference>
<dbReference type="InterPro" id="IPR022357">
    <property type="entry name" value="MIP_CS"/>
</dbReference>
<dbReference type="RefSeq" id="WP_102647724.1">
    <property type="nucleotide sequence ID" value="NZ_PNYA01000023.1"/>
</dbReference>
<gene>
    <name evidence="8" type="ORF">C0Z18_22845</name>
</gene>
<dbReference type="GO" id="GO:0050660">
    <property type="term" value="F:flavin adenine dinucleotide binding"/>
    <property type="evidence" value="ECO:0007669"/>
    <property type="project" value="InterPro"/>
</dbReference>
<accession>A0A2N7VHQ3</accession>
<dbReference type="GO" id="GO:0016614">
    <property type="term" value="F:oxidoreductase activity, acting on CH-OH group of donors"/>
    <property type="evidence" value="ECO:0007669"/>
    <property type="project" value="InterPro"/>
</dbReference>
<dbReference type="Pfam" id="PF01266">
    <property type="entry name" value="DAO"/>
    <property type="match status" value="1"/>
</dbReference>
<feature type="domain" description="Glucose-methanol-choline oxidoreductase N-terminal" evidence="5">
    <location>
        <begin position="78"/>
        <end position="275"/>
    </location>
</feature>
<evidence type="ECO:0000313" key="9">
    <source>
        <dbReference type="Proteomes" id="UP000235616"/>
    </source>
</evidence>
<name>A0A2N7VHQ3_9BURK</name>
<dbReference type="OrthoDB" id="9787779at2"/>
<dbReference type="EMBL" id="PNYA01000023">
    <property type="protein sequence ID" value="PMS16677.1"/>
    <property type="molecule type" value="Genomic_DNA"/>
</dbReference>
<keyword evidence="9" id="KW-1185">Reference proteome</keyword>
<organism evidence="8 9">
    <name type="scientific">Trinickia dabaoshanensis</name>
    <dbReference type="NCBI Taxonomy" id="564714"/>
    <lineage>
        <taxon>Bacteria</taxon>
        <taxon>Pseudomonadati</taxon>
        <taxon>Pseudomonadota</taxon>
        <taxon>Betaproteobacteria</taxon>
        <taxon>Burkholderiales</taxon>
        <taxon>Burkholderiaceae</taxon>
        <taxon>Trinickia</taxon>
    </lineage>
</organism>
<evidence type="ECO:0000256" key="2">
    <source>
        <dbReference type="ARBA" id="ARBA00022630"/>
    </source>
</evidence>
<comment type="similarity">
    <text evidence="1">Belongs to the GMC oxidoreductase family.</text>
</comment>
<feature type="domain" description="Glucose-methanol-choline oxidoreductase C-terminal" evidence="7">
    <location>
        <begin position="394"/>
        <end position="489"/>
    </location>
</feature>
<evidence type="ECO:0000256" key="3">
    <source>
        <dbReference type="ARBA" id="ARBA00022827"/>
    </source>
</evidence>
<protein>
    <submittedName>
        <fullName evidence="8">Dehydrogenase</fullName>
    </submittedName>
</protein>
<dbReference type="Gene3D" id="3.50.50.60">
    <property type="entry name" value="FAD/NAD(P)-binding domain"/>
    <property type="match status" value="2"/>
</dbReference>
<dbReference type="InterPro" id="IPR000172">
    <property type="entry name" value="GMC_OxRdtase_N"/>
</dbReference>
<dbReference type="Proteomes" id="UP000235616">
    <property type="component" value="Unassembled WGS sequence"/>
</dbReference>
<evidence type="ECO:0000259" key="5">
    <source>
        <dbReference type="Pfam" id="PF00732"/>
    </source>
</evidence>
<dbReference type="SUPFAM" id="SSF51905">
    <property type="entry name" value="FAD/NAD(P)-binding domain"/>
    <property type="match status" value="1"/>
</dbReference>
<keyword evidence="3" id="KW-0274">FAD</keyword>
<dbReference type="InterPro" id="IPR007867">
    <property type="entry name" value="GMC_OxRtase_C"/>
</dbReference>
<evidence type="ECO:0000259" key="6">
    <source>
        <dbReference type="Pfam" id="PF01266"/>
    </source>
</evidence>